<dbReference type="AlphaFoldDB" id="A0A8G2BVR4"/>
<protein>
    <recommendedName>
        <fullName evidence="4">Lipoprotein</fullName>
    </recommendedName>
</protein>
<sequence length="49" mass="5621">MDCLNFKFKKMKKLNVFFAVAILLYVTACSNDELVDNIPNKSSKYSISK</sequence>
<reference evidence="2 3" key="1">
    <citation type="submission" date="2016-10" db="EMBL/GenBank/DDBJ databases">
        <authorList>
            <person name="Varghese N."/>
            <person name="Submissions S."/>
        </authorList>
    </citation>
    <scope>NUCLEOTIDE SEQUENCE [LARGE SCALE GENOMIC DNA]</scope>
    <source>
        <strain evidence="2 3">DSM 29073</strain>
    </source>
</reference>
<proteinExistence type="predicted"/>
<evidence type="ECO:0008006" key="4">
    <source>
        <dbReference type="Google" id="ProtNLM"/>
    </source>
</evidence>
<dbReference type="Proteomes" id="UP000236725">
    <property type="component" value="Unassembled WGS sequence"/>
</dbReference>
<keyword evidence="3" id="KW-1185">Reference proteome</keyword>
<dbReference type="EMBL" id="FNVS01000005">
    <property type="protein sequence ID" value="SEF71169.1"/>
    <property type="molecule type" value="Genomic_DNA"/>
</dbReference>
<accession>A0A8G2BVR4</accession>
<evidence type="ECO:0000313" key="3">
    <source>
        <dbReference type="Proteomes" id="UP000236725"/>
    </source>
</evidence>
<feature type="chain" id="PRO_5034633655" description="Lipoprotein" evidence="1">
    <location>
        <begin position="29"/>
        <end position="49"/>
    </location>
</feature>
<keyword evidence="1" id="KW-0732">Signal</keyword>
<feature type="signal peptide" evidence="1">
    <location>
        <begin position="1"/>
        <end position="28"/>
    </location>
</feature>
<name>A0A8G2BVR4_9BACT</name>
<gene>
    <name evidence="2" type="ORF">SAMN05444001_10583</name>
</gene>
<comment type="caution">
    <text evidence="2">The sequence shown here is derived from an EMBL/GenBank/DDBJ whole genome shotgun (WGS) entry which is preliminary data.</text>
</comment>
<organism evidence="2 3">
    <name type="scientific">Parabacteroides chinchillae</name>
    <dbReference type="NCBI Taxonomy" id="871327"/>
    <lineage>
        <taxon>Bacteria</taxon>
        <taxon>Pseudomonadati</taxon>
        <taxon>Bacteroidota</taxon>
        <taxon>Bacteroidia</taxon>
        <taxon>Bacteroidales</taxon>
        <taxon>Tannerellaceae</taxon>
        <taxon>Parabacteroides</taxon>
    </lineage>
</organism>
<evidence type="ECO:0000256" key="1">
    <source>
        <dbReference type="SAM" id="SignalP"/>
    </source>
</evidence>
<evidence type="ECO:0000313" key="2">
    <source>
        <dbReference type="EMBL" id="SEF71169.1"/>
    </source>
</evidence>